<dbReference type="PANTHER" id="PTHR42850">
    <property type="entry name" value="METALLOPHOSPHOESTERASE"/>
    <property type="match status" value="1"/>
</dbReference>
<dbReference type="Gene3D" id="3.60.21.10">
    <property type="match status" value="1"/>
</dbReference>
<dbReference type="PANTHER" id="PTHR42850:SF4">
    <property type="entry name" value="ZINC-DEPENDENT ENDOPOLYPHOSPHATASE"/>
    <property type="match status" value="1"/>
</dbReference>
<sequence>MSRILVIGDIHGGLRAVHQVLERATVQPHDTLIFLGDYVDGWSQSPEVLDFLIELQHQHYCIFIRGNHDELLLDWLESRRENIDETQWYKHGGEATVLAYEKVSEAQKLRHIEFLKNLKNYHLDDKNRLFIHAGFTNMNGIDYEYYPRLFYWDRTLWETALALPEDLSKESVYYPKRFTLYHEIYIGHTPVTRIGQTVPVHKAGVWNVDTGAAFTGPLTILDVDTKEFWQSEPLSHLYPTEKGRN</sequence>
<dbReference type="Pfam" id="PF00149">
    <property type="entry name" value="Metallophos"/>
    <property type="match status" value="1"/>
</dbReference>
<dbReference type="GO" id="GO:0016791">
    <property type="term" value="F:phosphatase activity"/>
    <property type="evidence" value="ECO:0007669"/>
    <property type="project" value="TreeGrafter"/>
</dbReference>
<dbReference type="InterPro" id="IPR006186">
    <property type="entry name" value="Ser/Thr-sp_prot-phosphatase"/>
</dbReference>
<dbReference type="SUPFAM" id="SSF56300">
    <property type="entry name" value="Metallo-dependent phosphatases"/>
    <property type="match status" value="1"/>
</dbReference>
<dbReference type="EMBL" id="SBKN01000001">
    <property type="protein sequence ID" value="RXR24271.1"/>
    <property type="molecule type" value="Genomic_DNA"/>
</dbReference>
<reference evidence="3" key="1">
    <citation type="submission" date="2019-01" db="EMBL/GenBank/DDBJ databases">
        <title>Cytophagaceae bacterium strain CAR-16.</title>
        <authorList>
            <person name="Chen W.-M."/>
        </authorList>
    </citation>
    <scope>NUCLEOTIDE SEQUENCE [LARGE SCALE GENOMIC DNA]</scope>
    <source>
        <strain evidence="3">WWJ-16</strain>
    </source>
</reference>
<accession>A0A4Q1KCA4</accession>
<dbReference type="RefSeq" id="WP_129460249.1">
    <property type="nucleotide sequence ID" value="NZ_SBKN01000001.1"/>
</dbReference>
<dbReference type="AlphaFoldDB" id="A0A4Q1KCA4"/>
<dbReference type="Proteomes" id="UP000289857">
    <property type="component" value="Unassembled WGS sequence"/>
</dbReference>
<proteinExistence type="predicted"/>
<organism evidence="2 3">
    <name type="scientific">Flavobacterium stagni</name>
    <dbReference type="NCBI Taxonomy" id="2506421"/>
    <lineage>
        <taxon>Bacteria</taxon>
        <taxon>Pseudomonadati</taxon>
        <taxon>Bacteroidota</taxon>
        <taxon>Flavobacteriia</taxon>
        <taxon>Flavobacteriales</taxon>
        <taxon>Flavobacteriaceae</taxon>
        <taxon>Flavobacterium</taxon>
    </lineage>
</organism>
<dbReference type="GO" id="GO:0008803">
    <property type="term" value="F:bis(5'-nucleosyl)-tetraphosphatase (symmetrical) activity"/>
    <property type="evidence" value="ECO:0007669"/>
    <property type="project" value="TreeGrafter"/>
</dbReference>
<feature type="domain" description="Calcineurin-like phosphoesterase" evidence="1">
    <location>
        <begin position="3"/>
        <end position="153"/>
    </location>
</feature>
<dbReference type="InterPro" id="IPR050126">
    <property type="entry name" value="Ap4A_hydrolase"/>
</dbReference>
<keyword evidence="3" id="KW-1185">Reference proteome</keyword>
<dbReference type="PRINTS" id="PR00114">
    <property type="entry name" value="STPHPHTASE"/>
</dbReference>
<evidence type="ECO:0000313" key="3">
    <source>
        <dbReference type="Proteomes" id="UP000289857"/>
    </source>
</evidence>
<comment type="caution">
    <text evidence="2">The sequence shown here is derived from an EMBL/GenBank/DDBJ whole genome shotgun (WGS) entry which is preliminary data.</text>
</comment>
<protein>
    <submittedName>
        <fullName evidence="2">Serine/threonine protein phosphatase</fullName>
    </submittedName>
</protein>
<evidence type="ECO:0000313" key="2">
    <source>
        <dbReference type="EMBL" id="RXR24271.1"/>
    </source>
</evidence>
<dbReference type="InterPro" id="IPR029052">
    <property type="entry name" value="Metallo-depent_PP-like"/>
</dbReference>
<dbReference type="OrthoDB" id="9808081at2"/>
<gene>
    <name evidence="2" type="ORF">EQG61_02180</name>
</gene>
<evidence type="ECO:0000259" key="1">
    <source>
        <dbReference type="Pfam" id="PF00149"/>
    </source>
</evidence>
<dbReference type="InterPro" id="IPR004843">
    <property type="entry name" value="Calcineurin-like_PHP"/>
</dbReference>
<name>A0A4Q1KCA4_9FLAO</name>
<dbReference type="GO" id="GO:0005737">
    <property type="term" value="C:cytoplasm"/>
    <property type="evidence" value="ECO:0007669"/>
    <property type="project" value="TreeGrafter"/>
</dbReference>
<dbReference type="GO" id="GO:0110154">
    <property type="term" value="P:RNA decapping"/>
    <property type="evidence" value="ECO:0007669"/>
    <property type="project" value="TreeGrafter"/>
</dbReference>